<dbReference type="InterPro" id="IPR023214">
    <property type="entry name" value="HAD_sf"/>
</dbReference>
<dbReference type="InterPro" id="IPR023198">
    <property type="entry name" value="PGP-like_dom2"/>
</dbReference>
<dbReference type="PANTHER" id="PTHR43434">
    <property type="entry name" value="PHOSPHOGLYCOLATE PHOSPHATASE"/>
    <property type="match status" value="1"/>
</dbReference>
<organism evidence="10 11">
    <name type="scientific">Jiella avicenniae</name>
    <dbReference type="NCBI Taxonomy" id="2907202"/>
    <lineage>
        <taxon>Bacteria</taxon>
        <taxon>Pseudomonadati</taxon>
        <taxon>Pseudomonadota</taxon>
        <taxon>Alphaproteobacteria</taxon>
        <taxon>Hyphomicrobiales</taxon>
        <taxon>Aurantimonadaceae</taxon>
        <taxon>Jiella</taxon>
    </lineage>
</organism>
<dbReference type="NCBIfam" id="TIGR01449">
    <property type="entry name" value="PGP_bact"/>
    <property type="match status" value="1"/>
</dbReference>
<keyword evidence="8" id="KW-0460">Magnesium</keyword>
<evidence type="ECO:0000256" key="6">
    <source>
        <dbReference type="ARBA" id="ARBA00022723"/>
    </source>
</evidence>
<dbReference type="Gene3D" id="3.40.50.1000">
    <property type="entry name" value="HAD superfamily/HAD-like"/>
    <property type="match status" value="1"/>
</dbReference>
<sequence length="229" mass="24117">MTANGQIKAVVFDLDGTLIDSAPDIAAAVNRVLAEHGWAPLATAYVERFIGDGPKTLLLRILQEQGLPTDDAFVEASKVAYLKNYAEAPATHTTFFAHVAEDLKALKASGLRLGICTNKPHGLTQTVLSILGIADLFDSAIGADAVPRRKPDAAHLLAVVEAMGLGKDEIAYVGDTDVDSACARGAGVPFFIVPWGGGPHVVDADATRISRLRDLLFHLGRTSPEGVPA</sequence>
<dbReference type="NCBIfam" id="TIGR01549">
    <property type="entry name" value="HAD-SF-IA-v1"/>
    <property type="match status" value="1"/>
</dbReference>
<dbReference type="EC" id="3.1.3.18" evidence="5"/>
<dbReference type="PANTHER" id="PTHR43434:SF1">
    <property type="entry name" value="PHOSPHOGLYCOLATE PHOSPHATASE"/>
    <property type="match status" value="1"/>
</dbReference>
<dbReference type="SFLD" id="SFLDG01135">
    <property type="entry name" value="C1.5.6:_HAD__Beta-PGM__Phospha"/>
    <property type="match status" value="1"/>
</dbReference>
<dbReference type="SUPFAM" id="SSF56784">
    <property type="entry name" value="HAD-like"/>
    <property type="match status" value="1"/>
</dbReference>
<dbReference type="GO" id="GO:0008967">
    <property type="term" value="F:phosphoglycolate phosphatase activity"/>
    <property type="evidence" value="ECO:0007669"/>
    <property type="project" value="UniProtKB-EC"/>
</dbReference>
<dbReference type="AlphaFoldDB" id="A0A9X1P566"/>
<evidence type="ECO:0000256" key="5">
    <source>
        <dbReference type="ARBA" id="ARBA00013078"/>
    </source>
</evidence>
<reference evidence="10" key="1">
    <citation type="submission" date="2022-01" db="EMBL/GenBank/DDBJ databases">
        <title>Jiella avicenniae sp. nov., a novel endophytic bacterium isolated from bark of Avicennia marina.</title>
        <authorList>
            <person name="Tuo L."/>
        </authorList>
    </citation>
    <scope>NUCLEOTIDE SEQUENCE</scope>
    <source>
        <strain evidence="10">CBK1P-4</strain>
    </source>
</reference>
<comment type="cofactor">
    <cofactor evidence="2">
        <name>Mg(2+)</name>
        <dbReference type="ChEBI" id="CHEBI:18420"/>
    </cofactor>
</comment>
<comment type="caution">
    <text evidence="10">The sequence shown here is derived from an EMBL/GenBank/DDBJ whole genome shotgun (WGS) entry which is preliminary data.</text>
</comment>
<protein>
    <recommendedName>
        <fullName evidence="5">phosphoglycolate phosphatase</fullName>
        <ecNumber evidence="5">3.1.3.18</ecNumber>
    </recommendedName>
</protein>
<name>A0A9X1P566_9HYPH</name>
<comment type="similarity">
    <text evidence="4">Belongs to the HAD-like hydrolase superfamily. CbbY/CbbZ/Gph/YieH family.</text>
</comment>
<accession>A0A9X1P566</accession>
<gene>
    <name evidence="10" type="primary">gph</name>
    <name evidence="10" type="ORF">LZD57_18650</name>
</gene>
<dbReference type="GO" id="GO:0005975">
    <property type="term" value="P:carbohydrate metabolic process"/>
    <property type="evidence" value="ECO:0007669"/>
    <property type="project" value="InterPro"/>
</dbReference>
<dbReference type="InterPro" id="IPR041492">
    <property type="entry name" value="HAD_2"/>
</dbReference>
<dbReference type="InterPro" id="IPR036412">
    <property type="entry name" value="HAD-like_sf"/>
</dbReference>
<dbReference type="InterPro" id="IPR037512">
    <property type="entry name" value="PGPase_prok"/>
</dbReference>
<evidence type="ECO:0000256" key="3">
    <source>
        <dbReference type="ARBA" id="ARBA00004818"/>
    </source>
</evidence>
<evidence type="ECO:0000313" key="10">
    <source>
        <dbReference type="EMBL" id="MCE7030014.1"/>
    </source>
</evidence>
<dbReference type="Proteomes" id="UP001139035">
    <property type="component" value="Unassembled WGS sequence"/>
</dbReference>
<keyword evidence="7 10" id="KW-0378">Hydrolase</keyword>
<evidence type="ECO:0000256" key="7">
    <source>
        <dbReference type="ARBA" id="ARBA00022801"/>
    </source>
</evidence>
<keyword evidence="11" id="KW-1185">Reference proteome</keyword>
<dbReference type="SFLD" id="SFLDG01129">
    <property type="entry name" value="C1.5:_HAD__Beta-PGM__Phosphata"/>
    <property type="match status" value="1"/>
</dbReference>
<comment type="pathway">
    <text evidence="3">Organic acid metabolism; glycolate biosynthesis; glycolate from 2-phosphoglycolate: step 1/1.</text>
</comment>
<evidence type="ECO:0000256" key="9">
    <source>
        <dbReference type="ARBA" id="ARBA00023277"/>
    </source>
</evidence>
<evidence type="ECO:0000256" key="8">
    <source>
        <dbReference type="ARBA" id="ARBA00022842"/>
    </source>
</evidence>
<dbReference type="Gene3D" id="1.10.150.240">
    <property type="entry name" value="Putative phosphatase, domain 2"/>
    <property type="match status" value="1"/>
</dbReference>
<dbReference type="GO" id="GO:0006281">
    <property type="term" value="P:DNA repair"/>
    <property type="evidence" value="ECO:0007669"/>
    <property type="project" value="TreeGrafter"/>
</dbReference>
<dbReference type="RefSeq" id="WP_233721062.1">
    <property type="nucleotide sequence ID" value="NZ_JAJUWU010000020.1"/>
</dbReference>
<dbReference type="GO" id="GO:0005829">
    <property type="term" value="C:cytosol"/>
    <property type="evidence" value="ECO:0007669"/>
    <property type="project" value="TreeGrafter"/>
</dbReference>
<comment type="catalytic activity">
    <reaction evidence="1">
        <text>2-phosphoglycolate + H2O = glycolate + phosphate</text>
        <dbReference type="Rhea" id="RHEA:14369"/>
        <dbReference type="ChEBI" id="CHEBI:15377"/>
        <dbReference type="ChEBI" id="CHEBI:29805"/>
        <dbReference type="ChEBI" id="CHEBI:43474"/>
        <dbReference type="ChEBI" id="CHEBI:58033"/>
        <dbReference type="EC" id="3.1.3.18"/>
    </reaction>
</comment>
<dbReference type="SFLD" id="SFLDS00003">
    <property type="entry name" value="Haloacid_Dehalogenase"/>
    <property type="match status" value="1"/>
</dbReference>
<dbReference type="PRINTS" id="PR00413">
    <property type="entry name" value="HADHALOGNASE"/>
</dbReference>
<evidence type="ECO:0000256" key="4">
    <source>
        <dbReference type="ARBA" id="ARBA00006171"/>
    </source>
</evidence>
<dbReference type="EMBL" id="JAJUWU010000020">
    <property type="protein sequence ID" value="MCE7030014.1"/>
    <property type="molecule type" value="Genomic_DNA"/>
</dbReference>
<dbReference type="InterPro" id="IPR050155">
    <property type="entry name" value="HAD-like_hydrolase_sf"/>
</dbReference>
<evidence type="ECO:0000313" key="11">
    <source>
        <dbReference type="Proteomes" id="UP001139035"/>
    </source>
</evidence>
<keyword evidence="9" id="KW-0119">Carbohydrate metabolism</keyword>
<dbReference type="InterPro" id="IPR006439">
    <property type="entry name" value="HAD-SF_hydro_IA"/>
</dbReference>
<evidence type="ECO:0000256" key="1">
    <source>
        <dbReference type="ARBA" id="ARBA00000830"/>
    </source>
</evidence>
<proteinExistence type="inferred from homology"/>
<keyword evidence="6" id="KW-0479">Metal-binding</keyword>
<dbReference type="GO" id="GO:0046872">
    <property type="term" value="F:metal ion binding"/>
    <property type="evidence" value="ECO:0007669"/>
    <property type="project" value="UniProtKB-KW"/>
</dbReference>
<evidence type="ECO:0000256" key="2">
    <source>
        <dbReference type="ARBA" id="ARBA00001946"/>
    </source>
</evidence>
<dbReference type="Pfam" id="PF13419">
    <property type="entry name" value="HAD_2"/>
    <property type="match status" value="1"/>
</dbReference>